<protein>
    <submittedName>
        <fullName evidence="3">Uncharacterized protein</fullName>
    </submittedName>
</protein>
<dbReference type="AlphaFoldDB" id="A0A131YF74"/>
<feature type="compositionally biased region" description="Low complexity" evidence="1">
    <location>
        <begin position="127"/>
        <end position="138"/>
    </location>
</feature>
<evidence type="ECO:0000256" key="1">
    <source>
        <dbReference type="SAM" id="MobiDB-lite"/>
    </source>
</evidence>
<feature type="compositionally biased region" description="Low complexity" evidence="1">
    <location>
        <begin position="61"/>
        <end position="112"/>
    </location>
</feature>
<feature type="signal peptide" evidence="2">
    <location>
        <begin position="1"/>
        <end position="21"/>
    </location>
</feature>
<accession>A0A131YF74</accession>
<reference evidence="3" key="1">
    <citation type="journal article" date="2016" name="Ticks Tick Borne Dis.">
        <title>De novo assembly and annotation of the salivary gland transcriptome of Rhipicephalus appendiculatus male and female ticks during blood feeding.</title>
        <authorList>
            <person name="de Castro M.H."/>
            <person name="de Klerk D."/>
            <person name="Pienaar R."/>
            <person name="Latif A.A."/>
            <person name="Rees D.J."/>
            <person name="Mans B.J."/>
        </authorList>
    </citation>
    <scope>NUCLEOTIDE SEQUENCE</scope>
    <source>
        <tissue evidence="3">Salivary glands</tissue>
    </source>
</reference>
<evidence type="ECO:0000313" key="3">
    <source>
        <dbReference type="EMBL" id="JAP77567.1"/>
    </source>
</evidence>
<sequence length="169" mass="17150">MVTFPRLGGLIFFATFAFLLSADDQSCAEAAPTGRPGRAPIGCVPPGCLGGLLNRKPRPPGTGQQPRPGQHGRVQAGQGQQPGQAPGQRPGQAPGQRPGQRPGQAPGQRPGQAPRPGPIPGMPPASSPGSSSGSSPGSPYVPLEDRLRFDAMGGMLRYPPIGQSPPGTG</sequence>
<evidence type="ECO:0000256" key="2">
    <source>
        <dbReference type="SAM" id="SignalP"/>
    </source>
</evidence>
<name>A0A131YF74_RHIAP</name>
<dbReference type="EMBL" id="GEDV01010990">
    <property type="protein sequence ID" value="JAP77567.1"/>
    <property type="molecule type" value="Transcribed_RNA"/>
</dbReference>
<keyword evidence="2" id="KW-0732">Signal</keyword>
<proteinExistence type="predicted"/>
<feature type="chain" id="PRO_5007285004" evidence="2">
    <location>
        <begin position="22"/>
        <end position="169"/>
    </location>
</feature>
<feature type="compositionally biased region" description="Pro residues" evidence="1">
    <location>
        <begin position="113"/>
        <end position="126"/>
    </location>
</feature>
<feature type="region of interest" description="Disordered" evidence="1">
    <location>
        <begin position="52"/>
        <end position="169"/>
    </location>
</feature>
<organism evidence="3">
    <name type="scientific">Rhipicephalus appendiculatus</name>
    <name type="common">Brown ear tick</name>
    <dbReference type="NCBI Taxonomy" id="34631"/>
    <lineage>
        <taxon>Eukaryota</taxon>
        <taxon>Metazoa</taxon>
        <taxon>Ecdysozoa</taxon>
        <taxon>Arthropoda</taxon>
        <taxon>Chelicerata</taxon>
        <taxon>Arachnida</taxon>
        <taxon>Acari</taxon>
        <taxon>Parasitiformes</taxon>
        <taxon>Ixodida</taxon>
        <taxon>Ixodoidea</taxon>
        <taxon>Ixodidae</taxon>
        <taxon>Rhipicephalinae</taxon>
        <taxon>Rhipicephalus</taxon>
        <taxon>Rhipicephalus</taxon>
    </lineage>
</organism>